<feature type="compositionally biased region" description="Basic and acidic residues" evidence="1">
    <location>
        <begin position="1"/>
        <end position="41"/>
    </location>
</feature>
<dbReference type="AlphaFoldDB" id="A0A9N7YZT3"/>
<name>A0A9N7YZT3_PLEPL</name>
<organism evidence="2 3">
    <name type="scientific">Pleuronectes platessa</name>
    <name type="common">European plaice</name>
    <dbReference type="NCBI Taxonomy" id="8262"/>
    <lineage>
        <taxon>Eukaryota</taxon>
        <taxon>Metazoa</taxon>
        <taxon>Chordata</taxon>
        <taxon>Craniata</taxon>
        <taxon>Vertebrata</taxon>
        <taxon>Euteleostomi</taxon>
        <taxon>Actinopterygii</taxon>
        <taxon>Neopterygii</taxon>
        <taxon>Teleostei</taxon>
        <taxon>Neoteleostei</taxon>
        <taxon>Acanthomorphata</taxon>
        <taxon>Carangaria</taxon>
        <taxon>Pleuronectiformes</taxon>
        <taxon>Pleuronectoidei</taxon>
        <taxon>Pleuronectidae</taxon>
        <taxon>Pleuronectes</taxon>
    </lineage>
</organism>
<gene>
    <name evidence="2" type="ORF">PLEPLA_LOCUS32285</name>
</gene>
<reference evidence="2" key="1">
    <citation type="submission" date="2020-03" db="EMBL/GenBank/DDBJ databases">
        <authorList>
            <person name="Weist P."/>
        </authorList>
    </citation>
    <scope>NUCLEOTIDE SEQUENCE</scope>
</reference>
<dbReference type="EMBL" id="CADEAL010003402">
    <property type="protein sequence ID" value="CAB1444569.1"/>
    <property type="molecule type" value="Genomic_DNA"/>
</dbReference>
<proteinExistence type="predicted"/>
<evidence type="ECO:0000256" key="1">
    <source>
        <dbReference type="SAM" id="MobiDB-lite"/>
    </source>
</evidence>
<feature type="region of interest" description="Disordered" evidence="1">
    <location>
        <begin position="1"/>
        <end position="94"/>
    </location>
</feature>
<comment type="caution">
    <text evidence="2">The sequence shown here is derived from an EMBL/GenBank/DDBJ whole genome shotgun (WGS) entry which is preliminary data.</text>
</comment>
<evidence type="ECO:0000313" key="3">
    <source>
        <dbReference type="Proteomes" id="UP001153269"/>
    </source>
</evidence>
<dbReference type="Proteomes" id="UP001153269">
    <property type="component" value="Unassembled WGS sequence"/>
</dbReference>
<accession>A0A9N7YZT3</accession>
<sequence>MVERRRLEDYGPQHKEKCLTSHDRVNLEESEEQSHTGEEPRGLVLLLTGHEMPFSERAVTDPSSNHPEQRKEHQSSSRATRSRGRARREVENLPLTATAQGDCFSASAPQTFRGITERRVDRACQNFVNTSTHGRS</sequence>
<protein>
    <submittedName>
        <fullName evidence="2">Uncharacterized protein</fullName>
    </submittedName>
</protein>
<evidence type="ECO:0000313" key="2">
    <source>
        <dbReference type="EMBL" id="CAB1444569.1"/>
    </source>
</evidence>
<keyword evidence="3" id="KW-1185">Reference proteome</keyword>